<gene>
    <name evidence="1" type="ORF">H9874_07830</name>
</gene>
<protein>
    <submittedName>
        <fullName evidence="1">Uncharacterized protein</fullName>
    </submittedName>
</protein>
<name>A0A9D1R0J2_9BACT</name>
<evidence type="ECO:0000313" key="1">
    <source>
        <dbReference type="EMBL" id="HIW79039.1"/>
    </source>
</evidence>
<sequence>MPPHGVQNSPLHAPLLNQNVEGGNAAPAAPAALGHASAARTAGRVVACILTFGISEGIRAIVHHCRAAGAHEAPAPQAAPALAQPHAEPQTDFDNGRLADSLRTLDPQSEHGQAIREGLDAVRDAFPGMLPEGDTLLALGQAAGNRSIEYELKGAVRKSDEEVTPQVLSRLTQETARSKAAYAALTAEIRSFAQSNGLAIAEDRLGWIASALRTRHPEEMGNLSRFENITDLRAALEPLRDELLVLARRESDCAEALAEARDDVFRSVARATGLPEDQVRNTLNMTSIDDTLTYIRKDMLDEANAAPDPAVSQAEFRAAFSDRASRFAAQKNALYASIDGLALSPELKADWKREVLGNITLKSDFFLQKCDAVAGRMDAPSLLRALREPSVTEQEILGLLKSLYAQLDTYSHEAFTPQEFDRVGSDELSCMSTYALQAFLDKNPEVVAELRSDPARLTSLQEAAQNDANHTNHLLIHDFDSPIRRMEHGFSSGAMMLLRAITPSEED</sequence>
<reference evidence="1" key="1">
    <citation type="journal article" date="2021" name="PeerJ">
        <title>Extensive microbial diversity within the chicken gut microbiome revealed by metagenomics and culture.</title>
        <authorList>
            <person name="Gilroy R."/>
            <person name="Ravi A."/>
            <person name="Getino M."/>
            <person name="Pursley I."/>
            <person name="Horton D.L."/>
            <person name="Alikhan N.F."/>
            <person name="Baker D."/>
            <person name="Gharbi K."/>
            <person name="Hall N."/>
            <person name="Watson M."/>
            <person name="Adriaenssens E.M."/>
            <person name="Foster-Nyarko E."/>
            <person name="Jarju S."/>
            <person name="Secka A."/>
            <person name="Antonio M."/>
            <person name="Oren A."/>
            <person name="Chaudhuri R.R."/>
            <person name="La Ragione R."/>
            <person name="Hildebrand F."/>
            <person name="Pallen M.J."/>
        </authorList>
    </citation>
    <scope>NUCLEOTIDE SEQUENCE</scope>
    <source>
        <strain evidence="1">ChiSxjej5B17-1746</strain>
    </source>
</reference>
<organism evidence="1 2">
    <name type="scientific">Candidatus Bilophila faecipullorum</name>
    <dbReference type="NCBI Taxonomy" id="2838482"/>
    <lineage>
        <taxon>Bacteria</taxon>
        <taxon>Pseudomonadati</taxon>
        <taxon>Thermodesulfobacteriota</taxon>
        <taxon>Desulfovibrionia</taxon>
        <taxon>Desulfovibrionales</taxon>
        <taxon>Desulfovibrionaceae</taxon>
        <taxon>Bilophila</taxon>
    </lineage>
</organism>
<accession>A0A9D1R0J2</accession>
<dbReference type="Proteomes" id="UP000824264">
    <property type="component" value="Unassembled WGS sequence"/>
</dbReference>
<dbReference type="EMBL" id="DXGI01000300">
    <property type="protein sequence ID" value="HIW79039.1"/>
    <property type="molecule type" value="Genomic_DNA"/>
</dbReference>
<proteinExistence type="predicted"/>
<comment type="caution">
    <text evidence="1">The sequence shown here is derived from an EMBL/GenBank/DDBJ whole genome shotgun (WGS) entry which is preliminary data.</text>
</comment>
<evidence type="ECO:0000313" key="2">
    <source>
        <dbReference type="Proteomes" id="UP000824264"/>
    </source>
</evidence>
<dbReference type="AlphaFoldDB" id="A0A9D1R0J2"/>
<reference evidence="1" key="2">
    <citation type="submission" date="2021-04" db="EMBL/GenBank/DDBJ databases">
        <authorList>
            <person name="Gilroy R."/>
        </authorList>
    </citation>
    <scope>NUCLEOTIDE SEQUENCE</scope>
    <source>
        <strain evidence="1">ChiSxjej5B17-1746</strain>
    </source>
</reference>